<dbReference type="SFLD" id="SFLDS00019">
    <property type="entry name" value="Glutathione_Transferase_(cytos"/>
    <property type="match status" value="1"/>
</dbReference>
<dbReference type="InterPro" id="IPR040079">
    <property type="entry name" value="Glutathione_S-Trfase"/>
</dbReference>
<feature type="domain" description="GST C-terminal" evidence="2">
    <location>
        <begin position="87"/>
        <end position="203"/>
    </location>
</feature>
<dbReference type="PANTHER" id="PTHR44051">
    <property type="entry name" value="GLUTATHIONE S-TRANSFERASE-RELATED"/>
    <property type="match status" value="1"/>
</dbReference>
<name>A0A934I9V1_9RHOB</name>
<evidence type="ECO:0000259" key="1">
    <source>
        <dbReference type="PROSITE" id="PS50404"/>
    </source>
</evidence>
<comment type="caution">
    <text evidence="3">The sequence shown here is derived from an EMBL/GenBank/DDBJ whole genome shotgun (WGS) entry which is preliminary data.</text>
</comment>
<dbReference type="InterPro" id="IPR004045">
    <property type="entry name" value="Glutathione_S-Trfase_N"/>
</dbReference>
<proteinExistence type="predicted"/>
<dbReference type="Proteomes" id="UP000642488">
    <property type="component" value="Unassembled WGS sequence"/>
</dbReference>
<dbReference type="Pfam" id="PF02798">
    <property type="entry name" value="GST_N"/>
    <property type="match status" value="1"/>
</dbReference>
<dbReference type="SFLD" id="SFLDG01150">
    <property type="entry name" value="Main.1:_Beta-like"/>
    <property type="match status" value="1"/>
</dbReference>
<dbReference type="PROSITE" id="PS50405">
    <property type="entry name" value="GST_CTER"/>
    <property type="match status" value="1"/>
</dbReference>
<keyword evidence="4" id="KW-1185">Reference proteome</keyword>
<dbReference type="SFLD" id="SFLDG00358">
    <property type="entry name" value="Main_(cytGST)"/>
    <property type="match status" value="1"/>
</dbReference>
<evidence type="ECO:0000313" key="4">
    <source>
        <dbReference type="Proteomes" id="UP000642488"/>
    </source>
</evidence>
<dbReference type="Gene3D" id="3.40.30.10">
    <property type="entry name" value="Glutaredoxin"/>
    <property type="match status" value="1"/>
</dbReference>
<gene>
    <name evidence="3" type="ORF">ILP92_03035</name>
</gene>
<dbReference type="PROSITE" id="PS50404">
    <property type="entry name" value="GST_NTER"/>
    <property type="match status" value="1"/>
</dbReference>
<dbReference type="InterPro" id="IPR010987">
    <property type="entry name" value="Glutathione-S-Trfase_C-like"/>
</dbReference>
<dbReference type="AlphaFoldDB" id="A0A934I9V1"/>
<accession>A0A934I9V1</accession>
<dbReference type="SUPFAM" id="SSF52833">
    <property type="entry name" value="Thioredoxin-like"/>
    <property type="match status" value="1"/>
</dbReference>
<dbReference type="SUPFAM" id="SSF47616">
    <property type="entry name" value="GST C-terminal domain-like"/>
    <property type="match status" value="1"/>
</dbReference>
<reference evidence="3" key="1">
    <citation type="submission" date="2020-12" db="EMBL/GenBank/DDBJ databases">
        <title>Bacterial taxonomy.</title>
        <authorList>
            <person name="Pan X."/>
        </authorList>
    </citation>
    <scope>NUCLEOTIDE SEQUENCE</scope>
    <source>
        <strain evidence="3">KCTC 52957</strain>
    </source>
</reference>
<dbReference type="CDD" id="cd03046">
    <property type="entry name" value="GST_N_GTT1_like"/>
    <property type="match status" value="1"/>
</dbReference>
<dbReference type="Gene3D" id="1.20.1050.10">
    <property type="match status" value="1"/>
</dbReference>
<protein>
    <submittedName>
        <fullName evidence="3">Glutathione S-transferase family protein</fullName>
    </submittedName>
</protein>
<sequence>MTIKIHSLQYSRAMRVAWLCEELSVPYDVIHYDRTDAYTAPDALKKVHPLGKSPVIEDGDLTLGESAAILRHIHRQHGHGRFTPGPGGHDLALHDEWLDYAEGTLIRPVGAAFWAKKGGTSLDAKTQGQIDLHMGHMDAHLSDREFLMGHAPMLADMQLCYLLAMARFAGVLKGAHVTAYLDRLLQVPALQRALEATGPIMPDG</sequence>
<dbReference type="InterPro" id="IPR036249">
    <property type="entry name" value="Thioredoxin-like_sf"/>
</dbReference>
<dbReference type="PANTHER" id="PTHR44051:SF9">
    <property type="entry name" value="GLUTATHIONE S-TRANSFERASE 1"/>
    <property type="match status" value="1"/>
</dbReference>
<dbReference type="EMBL" id="JAEKPD010000002">
    <property type="protein sequence ID" value="MBJ3761721.1"/>
    <property type="molecule type" value="Genomic_DNA"/>
</dbReference>
<evidence type="ECO:0000313" key="3">
    <source>
        <dbReference type="EMBL" id="MBJ3761721.1"/>
    </source>
</evidence>
<dbReference type="RefSeq" id="WP_198914903.1">
    <property type="nucleotide sequence ID" value="NZ_JAEKPD010000002.1"/>
</dbReference>
<organism evidence="3 4">
    <name type="scientific">Palleronia pontilimi</name>
    <dbReference type="NCBI Taxonomy" id="1964209"/>
    <lineage>
        <taxon>Bacteria</taxon>
        <taxon>Pseudomonadati</taxon>
        <taxon>Pseudomonadota</taxon>
        <taxon>Alphaproteobacteria</taxon>
        <taxon>Rhodobacterales</taxon>
        <taxon>Roseobacteraceae</taxon>
        <taxon>Palleronia</taxon>
    </lineage>
</organism>
<feature type="domain" description="GST N-terminal" evidence="1">
    <location>
        <begin position="1"/>
        <end position="81"/>
    </location>
</feature>
<dbReference type="InterPro" id="IPR036282">
    <property type="entry name" value="Glutathione-S-Trfase_C_sf"/>
</dbReference>
<evidence type="ECO:0000259" key="2">
    <source>
        <dbReference type="PROSITE" id="PS50405"/>
    </source>
</evidence>